<dbReference type="Pfam" id="PF05036">
    <property type="entry name" value="SPOR"/>
    <property type="match status" value="1"/>
</dbReference>
<comment type="caution">
    <text evidence="3">The sequence shown here is derived from an EMBL/GenBank/DDBJ whole genome shotgun (WGS) entry which is preliminary data.</text>
</comment>
<feature type="domain" description="SPOR" evidence="2">
    <location>
        <begin position="320"/>
        <end position="405"/>
    </location>
</feature>
<feature type="region of interest" description="Disordered" evidence="1">
    <location>
        <begin position="289"/>
        <end position="316"/>
    </location>
</feature>
<evidence type="ECO:0000313" key="3">
    <source>
        <dbReference type="EMBL" id="RCK36632.1"/>
    </source>
</evidence>
<organism evidence="3 4">
    <name type="scientific">Thalassospira profundimaris</name>
    <dbReference type="NCBI Taxonomy" id="502049"/>
    <lineage>
        <taxon>Bacteria</taxon>
        <taxon>Pseudomonadati</taxon>
        <taxon>Pseudomonadota</taxon>
        <taxon>Alphaproteobacteria</taxon>
        <taxon>Rhodospirillales</taxon>
        <taxon>Thalassospiraceae</taxon>
        <taxon>Thalassospira</taxon>
    </lineage>
</organism>
<dbReference type="AlphaFoldDB" id="A0A367W7V2"/>
<dbReference type="GO" id="GO:0042834">
    <property type="term" value="F:peptidoglycan binding"/>
    <property type="evidence" value="ECO:0007669"/>
    <property type="project" value="InterPro"/>
</dbReference>
<dbReference type="Gene3D" id="3.30.70.1070">
    <property type="entry name" value="Sporulation related repeat"/>
    <property type="match status" value="1"/>
</dbReference>
<proteinExistence type="predicted"/>
<dbReference type="Proteomes" id="UP000253226">
    <property type="component" value="Unassembled WGS sequence"/>
</dbReference>
<accession>A0A367W7V2</accession>
<feature type="compositionally biased region" description="Polar residues" evidence="1">
    <location>
        <begin position="290"/>
        <end position="309"/>
    </location>
</feature>
<sequence>MAAPKVSGSNSTVKMDAAFNHAACGVFFGQANTTEIKQATNTEISLDRTPQENLMQAIAFDIDGQYESARKLYVWLTASPPENKINLDCGQGVKLSGNVNALAQRRLVALDTTAPQFARSSEIETVVAAATVAPGPDLPDPPHVERDRRFYETGGVVVAEPEDSTKPIERMEMEVSDNTAKLTMVERRNPVEPVPAASTVSTVAMQPATPQQQMTPVVIASTAAPAEQPSMTPVSAPVVSAPTISGASATVEHEGAVVASNSRPTEQGQLEIADREEAPAASMIELPMASKSSTQSVAQRTQPPTTPVKSANIAPKQPSAVNGPYYAVQLAAYRSRERAETAWTTFRASSRGVLNNAPHEVISIAIEGKGLFFRLLTGQYAAKSEATTACGQLKSVGVDCLIRRVTP</sequence>
<gene>
    <name evidence="3" type="ORF">TH19_11930</name>
</gene>
<reference evidence="3 4" key="1">
    <citation type="submission" date="2014-07" db="EMBL/GenBank/DDBJ databases">
        <title>Draft genome sequence of Thalassospira profundimaris 35.</title>
        <authorList>
            <person name="Lai Q."/>
            <person name="Shao Z."/>
        </authorList>
    </citation>
    <scope>NUCLEOTIDE SEQUENCE [LARGE SCALE GENOMIC DNA]</scope>
    <source>
        <strain evidence="3 4">35</strain>
    </source>
</reference>
<dbReference type="SUPFAM" id="SSF110997">
    <property type="entry name" value="Sporulation related repeat"/>
    <property type="match status" value="1"/>
</dbReference>
<protein>
    <recommendedName>
        <fullName evidence="2">SPOR domain-containing protein</fullName>
    </recommendedName>
</protein>
<dbReference type="InterPro" id="IPR036680">
    <property type="entry name" value="SPOR-like_sf"/>
</dbReference>
<name>A0A367W7V2_9PROT</name>
<evidence type="ECO:0000259" key="2">
    <source>
        <dbReference type="PROSITE" id="PS51724"/>
    </source>
</evidence>
<dbReference type="EMBL" id="JPWF01000007">
    <property type="protein sequence ID" value="RCK36632.1"/>
    <property type="molecule type" value="Genomic_DNA"/>
</dbReference>
<evidence type="ECO:0000313" key="4">
    <source>
        <dbReference type="Proteomes" id="UP000253226"/>
    </source>
</evidence>
<dbReference type="InterPro" id="IPR007730">
    <property type="entry name" value="SPOR-like_dom"/>
</dbReference>
<dbReference type="PROSITE" id="PS51724">
    <property type="entry name" value="SPOR"/>
    <property type="match status" value="1"/>
</dbReference>
<evidence type="ECO:0000256" key="1">
    <source>
        <dbReference type="SAM" id="MobiDB-lite"/>
    </source>
</evidence>